<sequence>MNFLVGDAESVLVAGPVLSGRRRVVHRTLCERSERSERSERPILISTRQPAAGARSEHRRLAVPAAATDVDADVSGTECGDGGAVEPVVVDCVTSALGRSPTDDAETRYAQHPSNLTSIGTKFTECLEAHGDGSVAVGVDTISPLLAYADAASVFRFVHILVQKATAADHPVVVGIDTGAHDDQTVEQFVPIFEQVVETRHTDEQREGRVRYPSPSEWRPL</sequence>
<name>A0ABD6C104_9EURY</name>
<evidence type="ECO:0000313" key="3">
    <source>
        <dbReference type="Proteomes" id="UP001597185"/>
    </source>
</evidence>
<accession>A0ABD6C104</accession>
<feature type="region of interest" description="Disordered" evidence="1">
    <location>
        <begin position="32"/>
        <end position="58"/>
    </location>
</feature>
<feature type="region of interest" description="Disordered" evidence="1">
    <location>
        <begin position="200"/>
        <end position="221"/>
    </location>
</feature>
<dbReference type="RefSeq" id="WP_256416470.1">
    <property type="nucleotide sequence ID" value="NZ_JANHDL010000001.1"/>
</dbReference>
<dbReference type="Proteomes" id="UP001597185">
    <property type="component" value="Unassembled WGS sequence"/>
</dbReference>
<dbReference type="Pfam" id="PF24336">
    <property type="entry name" value="DUF7504"/>
    <property type="match status" value="1"/>
</dbReference>
<keyword evidence="3" id="KW-1185">Reference proteome</keyword>
<protein>
    <submittedName>
        <fullName evidence="2">Uncharacterized protein</fullName>
    </submittedName>
</protein>
<comment type="caution">
    <text evidence="2">The sequence shown here is derived from an EMBL/GenBank/DDBJ whole genome shotgun (WGS) entry which is preliminary data.</text>
</comment>
<evidence type="ECO:0000313" key="2">
    <source>
        <dbReference type="EMBL" id="MFD1570790.1"/>
    </source>
</evidence>
<feature type="compositionally biased region" description="Basic and acidic residues" evidence="1">
    <location>
        <begin position="32"/>
        <end position="41"/>
    </location>
</feature>
<feature type="compositionally biased region" description="Basic and acidic residues" evidence="1">
    <location>
        <begin position="200"/>
        <end position="210"/>
    </location>
</feature>
<dbReference type="InterPro" id="IPR055927">
    <property type="entry name" value="DUF7504"/>
</dbReference>
<evidence type="ECO:0000256" key="1">
    <source>
        <dbReference type="SAM" id="MobiDB-lite"/>
    </source>
</evidence>
<dbReference type="EMBL" id="JBHUDB010000005">
    <property type="protein sequence ID" value="MFD1570790.1"/>
    <property type="molecule type" value="Genomic_DNA"/>
</dbReference>
<organism evidence="2 3">
    <name type="scientific">Halorubrum laminariae</name>
    <dbReference type="NCBI Taxonomy" id="1433523"/>
    <lineage>
        <taxon>Archaea</taxon>
        <taxon>Methanobacteriati</taxon>
        <taxon>Methanobacteriota</taxon>
        <taxon>Stenosarchaea group</taxon>
        <taxon>Halobacteria</taxon>
        <taxon>Halobacteriales</taxon>
        <taxon>Haloferacaceae</taxon>
        <taxon>Halorubrum</taxon>
    </lineage>
</organism>
<reference evidence="2 3" key="1">
    <citation type="journal article" date="2019" name="Int. J. Syst. Evol. Microbiol.">
        <title>The Global Catalogue of Microorganisms (GCM) 10K type strain sequencing project: providing services to taxonomists for standard genome sequencing and annotation.</title>
        <authorList>
            <consortium name="The Broad Institute Genomics Platform"/>
            <consortium name="The Broad Institute Genome Sequencing Center for Infectious Disease"/>
            <person name="Wu L."/>
            <person name="Ma J."/>
        </authorList>
    </citation>
    <scope>NUCLEOTIDE SEQUENCE [LARGE SCALE GENOMIC DNA]</scope>
    <source>
        <strain evidence="2 3">CGMCC 1.12689</strain>
    </source>
</reference>
<gene>
    <name evidence="2" type="ORF">ACFR9T_09350</name>
</gene>
<dbReference type="AlphaFoldDB" id="A0ABD6C104"/>
<proteinExistence type="predicted"/>